<feature type="transmembrane region" description="Helical" evidence="5">
    <location>
        <begin position="49"/>
        <end position="67"/>
    </location>
</feature>
<dbReference type="SUPFAM" id="SSF103473">
    <property type="entry name" value="MFS general substrate transporter"/>
    <property type="match status" value="1"/>
</dbReference>
<proteinExistence type="predicted"/>
<comment type="subcellular location">
    <subcellularLocation>
        <location evidence="1">Cell membrane</location>
        <topology evidence="1">Multi-pass membrane protein</topology>
    </subcellularLocation>
</comment>
<organism evidence="7 8">
    <name type="scientific">Pseudofrankia inefficax (strain DSM 45817 / CECT 9037 / DDB 130130 / EuI1c)</name>
    <name type="common">Frankia inefficax</name>
    <dbReference type="NCBI Taxonomy" id="298654"/>
    <lineage>
        <taxon>Bacteria</taxon>
        <taxon>Bacillati</taxon>
        <taxon>Actinomycetota</taxon>
        <taxon>Actinomycetes</taxon>
        <taxon>Frankiales</taxon>
        <taxon>Frankiaceae</taxon>
        <taxon>Pseudofrankia</taxon>
    </lineage>
</organism>
<evidence type="ECO:0000256" key="2">
    <source>
        <dbReference type="ARBA" id="ARBA00022692"/>
    </source>
</evidence>
<feature type="transmembrane region" description="Helical" evidence="5">
    <location>
        <begin position="332"/>
        <end position="351"/>
    </location>
</feature>
<feature type="transmembrane region" description="Helical" evidence="5">
    <location>
        <begin position="12"/>
        <end position="37"/>
    </location>
</feature>
<dbReference type="HOGENOM" id="CLU_000960_28_2_11"/>
<dbReference type="Pfam" id="PF07690">
    <property type="entry name" value="MFS_1"/>
    <property type="match status" value="1"/>
</dbReference>
<dbReference type="KEGG" id="fri:FraEuI1c_2431"/>
<evidence type="ECO:0000256" key="1">
    <source>
        <dbReference type="ARBA" id="ARBA00004651"/>
    </source>
</evidence>
<keyword evidence="2 5" id="KW-0812">Transmembrane</keyword>
<dbReference type="PANTHER" id="PTHR42718:SF49">
    <property type="entry name" value="EXPORT PROTEIN"/>
    <property type="match status" value="1"/>
</dbReference>
<dbReference type="CDD" id="cd17321">
    <property type="entry name" value="MFS_MMR_MDR_like"/>
    <property type="match status" value="1"/>
</dbReference>
<evidence type="ECO:0000259" key="6">
    <source>
        <dbReference type="PROSITE" id="PS50850"/>
    </source>
</evidence>
<evidence type="ECO:0000313" key="8">
    <source>
        <dbReference type="Proteomes" id="UP000002484"/>
    </source>
</evidence>
<keyword evidence="8" id="KW-1185">Reference proteome</keyword>
<sequence>MTTADVGSPRRGLALTAMIFAVAMTFIDMTIVSIAAPQIQSELKLSATGVQWAVNAYLLALAALFAFGGRLADTLGHRLMVLIGITTFAVASAMCGFTPSGSLAEAWIVTFRALQGAGGALMYPAALAIVVNSYETHERGRAMALFFGIAGGLTAVGPALGGFLTQWTWRAIFWVNIPIAIVALVLTVLARPASVRTGARMDYRGFALVAAGTGLSVFGFQQAARWGWSDPLTGACIALGFVLLLVFGWVELRTRSPLIELRIFGNRGFLVDNVILGLSMVAFVPIFFFASEYAQVSLGEKPADSGLLLLYFFIGFAIAAQVGGRMLDRGGAWRPVVLGCAVACAGLVLWGQRLDSLHLGGQIWCIILTGAGMGLIIGQANTDALNRAPATAYGEVTGITQTVRNYGSSLGIAVLGTIQVTQLRSHLTSSLVAQGAPPAEAHRIAAQSSQSDHATGSTAQIPHFVQLDFAQATRTVFYVMAGVMALACVIAALALPRASTAVGPQAALGETGQPA</sequence>
<accession>E3J1E6</accession>
<keyword evidence="3 5" id="KW-1133">Transmembrane helix</keyword>
<feature type="transmembrane region" description="Helical" evidence="5">
    <location>
        <begin position="79"/>
        <end position="100"/>
    </location>
</feature>
<feature type="transmembrane region" description="Helical" evidence="5">
    <location>
        <begin position="302"/>
        <end position="320"/>
    </location>
</feature>
<dbReference type="InterPro" id="IPR020846">
    <property type="entry name" value="MFS_dom"/>
</dbReference>
<dbReference type="GO" id="GO:0005886">
    <property type="term" value="C:plasma membrane"/>
    <property type="evidence" value="ECO:0007669"/>
    <property type="project" value="UniProtKB-SubCell"/>
</dbReference>
<dbReference type="AlphaFoldDB" id="E3J1E6"/>
<dbReference type="OrthoDB" id="9781469at2"/>
<feature type="transmembrane region" description="Helical" evidence="5">
    <location>
        <begin position="232"/>
        <end position="250"/>
    </location>
</feature>
<dbReference type="EMBL" id="CP002299">
    <property type="protein sequence ID" value="ADP80467.1"/>
    <property type="molecule type" value="Genomic_DNA"/>
</dbReference>
<dbReference type="InterPro" id="IPR036259">
    <property type="entry name" value="MFS_trans_sf"/>
</dbReference>
<feature type="transmembrane region" description="Helical" evidence="5">
    <location>
        <begin position="202"/>
        <end position="220"/>
    </location>
</feature>
<dbReference type="STRING" id="298654.FraEuI1c_2431"/>
<evidence type="ECO:0000256" key="3">
    <source>
        <dbReference type="ARBA" id="ARBA00022989"/>
    </source>
</evidence>
<reference evidence="7 8" key="1">
    <citation type="submission" date="2010-10" db="EMBL/GenBank/DDBJ databases">
        <title>Complete sequence of Frankia sp. EuI1c.</title>
        <authorList>
            <consortium name="US DOE Joint Genome Institute"/>
            <person name="Lucas S."/>
            <person name="Copeland A."/>
            <person name="Lapidus A."/>
            <person name="Cheng J.-F."/>
            <person name="Bruce D."/>
            <person name="Goodwin L."/>
            <person name="Pitluck S."/>
            <person name="Chertkov O."/>
            <person name="Detter J.C."/>
            <person name="Han C."/>
            <person name="Tapia R."/>
            <person name="Land M."/>
            <person name="Hauser L."/>
            <person name="Jeffries C."/>
            <person name="Kyrpides N."/>
            <person name="Ivanova N."/>
            <person name="Mikhailova N."/>
            <person name="Beauchemin N."/>
            <person name="Sen A."/>
            <person name="Sur S.A."/>
            <person name="Gtari M."/>
            <person name="Wall L."/>
            <person name="Tisa L."/>
            <person name="Woyke T."/>
        </authorList>
    </citation>
    <scope>NUCLEOTIDE SEQUENCE [LARGE SCALE GENOMIC DNA]</scope>
    <source>
        <strain evidence="8">DSM 45817 / CECT 9037 / EuI1c</strain>
    </source>
</reference>
<dbReference type="RefSeq" id="WP_013423585.1">
    <property type="nucleotide sequence ID" value="NC_014666.1"/>
</dbReference>
<dbReference type="Gene3D" id="1.20.1720.10">
    <property type="entry name" value="Multidrug resistance protein D"/>
    <property type="match status" value="1"/>
</dbReference>
<feature type="domain" description="Major facilitator superfamily (MFS) profile" evidence="6">
    <location>
        <begin position="14"/>
        <end position="499"/>
    </location>
</feature>
<evidence type="ECO:0000313" key="7">
    <source>
        <dbReference type="EMBL" id="ADP80467.1"/>
    </source>
</evidence>
<dbReference type="Proteomes" id="UP000002484">
    <property type="component" value="Chromosome"/>
</dbReference>
<dbReference type="InParanoid" id="E3J1E6"/>
<feature type="transmembrane region" description="Helical" evidence="5">
    <location>
        <begin position="476"/>
        <end position="495"/>
    </location>
</feature>
<gene>
    <name evidence="7" type="ordered locus">FraEuI1c_2431</name>
</gene>
<dbReference type="eggNOG" id="COG2223">
    <property type="taxonomic scope" value="Bacteria"/>
</dbReference>
<keyword evidence="4 5" id="KW-0472">Membrane</keyword>
<dbReference type="InterPro" id="IPR011701">
    <property type="entry name" value="MFS"/>
</dbReference>
<dbReference type="PROSITE" id="PS50850">
    <property type="entry name" value="MFS"/>
    <property type="match status" value="1"/>
</dbReference>
<dbReference type="Gene3D" id="1.20.1250.20">
    <property type="entry name" value="MFS general substrate transporter like domains"/>
    <property type="match status" value="1"/>
</dbReference>
<feature type="transmembrane region" description="Helical" evidence="5">
    <location>
        <begin position="357"/>
        <end position="377"/>
    </location>
</feature>
<evidence type="ECO:0000256" key="5">
    <source>
        <dbReference type="SAM" id="Phobius"/>
    </source>
</evidence>
<feature type="transmembrane region" description="Helical" evidence="5">
    <location>
        <begin position="270"/>
        <end position="290"/>
    </location>
</feature>
<feature type="transmembrane region" description="Helical" evidence="5">
    <location>
        <begin position="171"/>
        <end position="190"/>
    </location>
</feature>
<dbReference type="PANTHER" id="PTHR42718">
    <property type="entry name" value="MAJOR FACILITATOR SUPERFAMILY MULTIDRUG TRANSPORTER MFSC"/>
    <property type="match status" value="1"/>
</dbReference>
<feature type="transmembrane region" description="Helical" evidence="5">
    <location>
        <begin position="106"/>
        <end position="131"/>
    </location>
</feature>
<name>E3J1E6_PSEI1</name>
<feature type="transmembrane region" description="Helical" evidence="5">
    <location>
        <begin position="143"/>
        <end position="165"/>
    </location>
</feature>
<evidence type="ECO:0000256" key="4">
    <source>
        <dbReference type="ARBA" id="ARBA00023136"/>
    </source>
</evidence>
<protein>
    <submittedName>
        <fullName evidence="7">Major facilitator superfamily MFS_1</fullName>
    </submittedName>
</protein>
<dbReference type="GO" id="GO:0022857">
    <property type="term" value="F:transmembrane transporter activity"/>
    <property type="evidence" value="ECO:0007669"/>
    <property type="project" value="InterPro"/>
</dbReference>